<gene>
    <name evidence="3" type="ORF">CA13_40840</name>
</gene>
<dbReference type="EMBL" id="SJPJ01000001">
    <property type="protein sequence ID" value="TWT82621.1"/>
    <property type="molecule type" value="Genomic_DNA"/>
</dbReference>
<feature type="chain" id="PRO_5022949730" evidence="1">
    <location>
        <begin position="20"/>
        <end position="377"/>
    </location>
</feature>
<evidence type="ECO:0000313" key="3">
    <source>
        <dbReference type="EMBL" id="TWT82621.1"/>
    </source>
</evidence>
<keyword evidence="4" id="KW-1185">Reference proteome</keyword>
<accession>A0A5C5Z736</accession>
<keyword evidence="3" id="KW-0282">Flagellum</keyword>
<organism evidence="3 4">
    <name type="scientific">Novipirellula herctigrandis</name>
    <dbReference type="NCBI Taxonomy" id="2527986"/>
    <lineage>
        <taxon>Bacteria</taxon>
        <taxon>Pseudomonadati</taxon>
        <taxon>Planctomycetota</taxon>
        <taxon>Planctomycetia</taxon>
        <taxon>Pirellulales</taxon>
        <taxon>Pirellulaceae</taxon>
        <taxon>Novipirellula</taxon>
    </lineage>
</organism>
<evidence type="ECO:0000313" key="4">
    <source>
        <dbReference type="Proteomes" id="UP000315010"/>
    </source>
</evidence>
<dbReference type="InterPro" id="IPR039246">
    <property type="entry name" value="Flagellar_FlgA"/>
</dbReference>
<dbReference type="NCBIfam" id="TIGR03170">
    <property type="entry name" value="flgA_cterm"/>
    <property type="match status" value="1"/>
</dbReference>
<dbReference type="Pfam" id="PF13144">
    <property type="entry name" value="ChapFlgA"/>
    <property type="match status" value="1"/>
</dbReference>
<evidence type="ECO:0000259" key="2">
    <source>
        <dbReference type="Pfam" id="PF13144"/>
    </source>
</evidence>
<name>A0A5C5Z736_9BACT</name>
<dbReference type="PANTHER" id="PTHR36307">
    <property type="entry name" value="FLAGELLA BASAL BODY P-RING FORMATION PROTEIN FLGA"/>
    <property type="match status" value="1"/>
</dbReference>
<reference evidence="3 4" key="1">
    <citation type="submission" date="2019-02" db="EMBL/GenBank/DDBJ databases">
        <title>Deep-cultivation of Planctomycetes and their phenomic and genomic characterization uncovers novel biology.</title>
        <authorList>
            <person name="Wiegand S."/>
            <person name="Jogler M."/>
            <person name="Boedeker C."/>
            <person name="Pinto D."/>
            <person name="Vollmers J."/>
            <person name="Rivas-Marin E."/>
            <person name="Kohn T."/>
            <person name="Peeters S.H."/>
            <person name="Heuer A."/>
            <person name="Rast P."/>
            <person name="Oberbeckmann S."/>
            <person name="Bunk B."/>
            <person name="Jeske O."/>
            <person name="Meyerdierks A."/>
            <person name="Storesund J.E."/>
            <person name="Kallscheuer N."/>
            <person name="Luecker S."/>
            <person name="Lage O.M."/>
            <person name="Pohl T."/>
            <person name="Merkel B.J."/>
            <person name="Hornburger P."/>
            <person name="Mueller R.-W."/>
            <person name="Bruemmer F."/>
            <person name="Labrenz M."/>
            <person name="Spormann A.M."/>
            <person name="Op Den Camp H."/>
            <person name="Overmann J."/>
            <person name="Amann R."/>
            <person name="Jetten M.S.M."/>
            <person name="Mascher T."/>
            <person name="Medema M.H."/>
            <person name="Devos D.P."/>
            <person name="Kaster A.-K."/>
            <person name="Ovreas L."/>
            <person name="Rohde M."/>
            <person name="Galperin M.Y."/>
            <person name="Jogler C."/>
        </authorList>
    </citation>
    <scope>NUCLEOTIDE SEQUENCE [LARGE SCALE GENOMIC DNA]</scope>
    <source>
        <strain evidence="3 4">CA13</strain>
    </source>
</reference>
<keyword evidence="3" id="KW-0969">Cilium</keyword>
<keyword evidence="1" id="KW-0732">Signal</keyword>
<comment type="caution">
    <text evidence="3">The sequence shown here is derived from an EMBL/GenBank/DDBJ whole genome shotgun (WGS) entry which is preliminary data.</text>
</comment>
<dbReference type="AlphaFoldDB" id="A0A5C5Z736"/>
<feature type="signal peptide" evidence="1">
    <location>
        <begin position="1"/>
        <end position="19"/>
    </location>
</feature>
<keyword evidence="3" id="KW-0966">Cell projection</keyword>
<evidence type="ECO:0000256" key="1">
    <source>
        <dbReference type="SAM" id="SignalP"/>
    </source>
</evidence>
<feature type="domain" description="Flagella basal body P-ring formation protein FlgA SAF" evidence="2">
    <location>
        <begin position="249"/>
        <end position="369"/>
    </location>
</feature>
<protein>
    <submittedName>
        <fullName evidence="3">Flagellar basal body P-ring biosynthesis protein FlgA</fullName>
    </submittedName>
</protein>
<dbReference type="InterPro" id="IPR017585">
    <property type="entry name" value="SAF_FlgA"/>
</dbReference>
<dbReference type="GO" id="GO:0044780">
    <property type="term" value="P:bacterial-type flagellum assembly"/>
    <property type="evidence" value="ECO:0007669"/>
    <property type="project" value="InterPro"/>
</dbReference>
<proteinExistence type="predicted"/>
<dbReference type="Proteomes" id="UP000315010">
    <property type="component" value="Unassembled WGS sequence"/>
</dbReference>
<dbReference type="PANTHER" id="PTHR36307:SF1">
    <property type="entry name" value="FLAGELLA BASAL BODY P-RING FORMATION PROTEIN FLGA"/>
    <property type="match status" value="1"/>
</dbReference>
<dbReference type="Gene3D" id="2.30.30.760">
    <property type="match status" value="1"/>
</dbReference>
<sequence precursor="true">MMFLVGLFVAVVDASMVCAQSGAIIPVRSPSAANMTRTTAVSATIDEQTSWMFRMKQDVAIDTPIVRLSDVIVPLDPNMPGWARLARTAVGLVPVDGTAMKVDRERLARVIVQAEATPRDIRWVGAACSTVRYAATSKPKASSIEQTAYYSPTGQRRSPIDREFAERIVRWIEYAIQRDDRDLWERYEILIDPNQNAMHALEHARGVDQAIFVNGVKDGECPLRVVSRGLEGPIETVLVAQLTANPIAVVPVKMLRMGIRIRSADLTERPISPADWDDSFFSDASELIGTETKAHLRADAPIHRGSVGKPTLIRRGDLLEVRVINGAISVTTNAKAQGDGAESDLIEIETLEPRKRLVARVVRSGLVEIVTRAPRTN</sequence>